<dbReference type="Pfam" id="PF11738">
    <property type="entry name" value="DUF3298"/>
    <property type="match status" value="1"/>
</dbReference>
<sequence length="226" mass="26348">MRFLAIVVLGVCILSSCQKEDVLPGAREDLNQLKEEFINTITQSGVEEGLFSFNYTFRTVFFSKSLMSLFGHLFVHDRLPHGWTQYEGKTYYMSEKGMKFLRLEDLFSTGEHKAFLTRYCEKKLREDPISYFSGEEPLKTILRFDELNTFVVDEHNLIIVFQPYSVGGCSDGPIHVKIPYKELEGHWSFPNPITIAVDDALRTKEFTSSWDEEEFYRKLADGYWDK</sequence>
<reference evidence="2" key="1">
    <citation type="submission" date="2019-02" db="EMBL/GenBank/DDBJ databases">
        <authorList>
            <person name="Gruber-Vodicka R. H."/>
            <person name="Seah K. B. B."/>
        </authorList>
    </citation>
    <scope>NUCLEOTIDE SEQUENCE</scope>
    <source>
        <strain evidence="2">BECK_S313</strain>
    </source>
</reference>
<dbReference type="AlphaFoldDB" id="A0A450WYR9"/>
<proteinExistence type="predicted"/>
<evidence type="ECO:0000259" key="1">
    <source>
        <dbReference type="Pfam" id="PF11738"/>
    </source>
</evidence>
<dbReference type="PROSITE" id="PS51257">
    <property type="entry name" value="PROKAR_LIPOPROTEIN"/>
    <property type="match status" value="1"/>
</dbReference>
<dbReference type="Gene3D" id="3.90.640.20">
    <property type="entry name" value="Heat-shock cognate protein, ATPase"/>
    <property type="match status" value="1"/>
</dbReference>
<gene>
    <name evidence="2" type="ORF">BECKLPF1236B_GA0070989_12962</name>
</gene>
<dbReference type="InterPro" id="IPR021729">
    <property type="entry name" value="DUF3298"/>
</dbReference>
<dbReference type="EMBL" id="CAADFK010000296">
    <property type="protein sequence ID" value="VFK22176.1"/>
    <property type="molecule type" value="Genomic_DNA"/>
</dbReference>
<accession>A0A450WYR9</accession>
<protein>
    <recommendedName>
        <fullName evidence="1">DUF3298 domain-containing protein</fullName>
    </recommendedName>
</protein>
<name>A0A450WYR9_9GAMM</name>
<dbReference type="InterPro" id="IPR037126">
    <property type="entry name" value="PdaC/RsiV-like_sf"/>
</dbReference>
<organism evidence="2">
    <name type="scientific">Candidatus Kentrum sp. LPFa</name>
    <dbReference type="NCBI Taxonomy" id="2126335"/>
    <lineage>
        <taxon>Bacteria</taxon>
        <taxon>Pseudomonadati</taxon>
        <taxon>Pseudomonadota</taxon>
        <taxon>Gammaproteobacteria</taxon>
        <taxon>Candidatus Kentrum</taxon>
    </lineage>
</organism>
<evidence type="ECO:0000313" key="2">
    <source>
        <dbReference type="EMBL" id="VFK22176.1"/>
    </source>
</evidence>
<feature type="domain" description="DUF3298" evidence="1">
    <location>
        <begin position="104"/>
        <end position="181"/>
    </location>
</feature>